<accession>A0A1F7XLT6</accession>
<dbReference type="EMBL" id="MGFX01000006">
    <property type="protein sequence ID" value="OGM15255.1"/>
    <property type="molecule type" value="Genomic_DNA"/>
</dbReference>
<gene>
    <name evidence="1" type="ORF">A2V97_01310</name>
</gene>
<dbReference type="Proteomes" id="UP000177382">
    <property type="component" value="Unassembled WGS sequence"/>
</dbReference>
<sequence>MIKLIYKSILGIMAFVILIFLFNQTARAANICGDYLTIDVFDYEWWVGPGNYPWGACQDVLVYFPTGSHDESCSPTNGDCKTDRAVCADVSPRRCTPGGYNTSPCTSLDNDWCASAIEEAQCEAGTRYFCQDSDSTYIGSASCTPQRYDCWINWDPTSTPPGGGGTATPIPTPSCTLSFSPSPVNVTIGDTANVTANVVPSNGTVDRVDFAIANPAIATINPNTDNIFPYRTVVRGVTPGNTELRATAYMGGVATCGYGTPVDPAADPVNVTNPNPWWRVFNGDVITNASLRSLIPSTCSSPGCNPAFSLTPLGGQPGLPSYVGGFDFSAGIGTGTVSSTGWIAQARYDAQNPYNYAFFERQVPGDTVRNVIADVNNPTTPNYLKNQGTDSPDGYKWYFREGDLTIARPGPLFRTKLNKRKVVLFVSGNLTINEYIQLDTGEGFFMAIAGGNITVNSISAPASDPDIEGIYVTDANFISTADPEQLSVRGMVAAYGQVILGRDLADDSQTPAETFEYAPDQLLLMPFSLNLKRTRWKEVAP</sequence>
<reference evidence="1 2" key="1">
    <citation type="journal article" date="2016" name="Nat. Commun.">
        <title>Thousands of microbial genomes shed light on interconnected biogeochemical processes in an aquifer system.</title>
        <authorList>
            <person name="Anantharaman K."/>
            <person name="Brown C.T."/>
            <person name="Hug L.A."/>
            <person name="Sharon I."/>
            <person name="Castelle C.J."/>
            <person name="Probst A.J."/>
            <person name="Thomas B.C."/>
            <person name="Singh A."/>
            <person name="Wilkins M.J."/>
            <person name="Karaoz U."/>
            <person name="Brodie E.L."/>
            <person name="Williams K.H."/>
            <person name="Hubbard S.S."/>
            <person name="Banfield J.F."/>
        </authorList>
    </citation>
    <scope>NUCLEOTIDE SEQUENCE [LARGE SCALE GENOMIC DNA]</scope>
</reference>
<protein>
    <recommendedName>
        <fullName evidence="3">BIG2 domain-containing protein</fullName>
    </recommendedName>
</protein>
<name>A0A1F7XLT6_9BACT</name>
<comment type="caution">
    <text evidence="1">The sequence shown here is derived from an EMBL/GenBank/DDBJ whole genome shotgun (WGS) entry which is preliminary data.</text>
</comment>
<dbReference type="STRING" id="1802485.A2V97_01310"/>
<evidence type="ECO:0008006" key="3">
    <source>
        <dbReference type="Google" id="ProtNLM"/>
    </source>
</evidence>
<dbReference type="Gene3D" id="2.60.40.1080">
    <property type="match status" value="1"/>
</dbReference>
<evidence type="ECO:0000313" key="1">
    <source>
        <dbReference type="EMBL" id="OGM15255.1"/>
    </source>
</evidence>
<proteinExistence type="predicted"/>
<dbReference type="AlphaFoldDB" id="A0A1F7XLT6"/>
<organism evidence="1 2">
    <name type="scientific">Candidatus Woesebacteria bacterium RBG_16_42_24</name>
    <dbReference type="NCBI Taxonomy" id="1802485"/>
    <lineage>
        <taxon>Bacteria</taxon>
        <taxon>Candidatus Woeseibacteriota</taxon>
    </lineage>
</organism>
<evidence type="ECO:0000313" key="2">
    <source>
        <dbReference type="Proteomes" id="UP000177382"/>
    </source>
</evidence>